<evidence type="ECO:0000256" key="1">
    <source>
        <dbReference type="SAM" id="MobiDB-lite"/>
    </source>
</evidence>
<feature type="compositionally biased region" description="Low complexity" evidence="1">
    <location>
        <begin position="128"/>
        <end position="142"/>
    </location>
</feature>
<protein>
    <recommendedName>
        <fullName evidence="4">DoxX family protein</fullName>
    </recommendedName>
</protein>
<dbReference type="Proteomes" id="UP001595912">
    <property type="component" value="Unassembled WGS sequence"/>
</dbReference>
<dbReference type="PANTHER" id="PTHR36974:SF1">
    <property type="entry name" value="DOXX FAMILY MEMBRANE PROTEIN"/>
    <property type="match status" value="1"/>
</dbReference>
<reference evidence="3" key="1">
    <citation type="journal article" date="2019" name="Int. J. Syst. Evol. Microbiol.">
        <title>The Global Catalogue of Microorganisms (GCM) 10K type strain sequencing project: providing services to taxonomists for standard genome sequencing and annotation.</title>
        <authorList>
            <consortium name="The Broad Institute Genomics Platform"/>
            <consortium name="The Broad Institute Genome Sequencing Center for Infectious Disease"/>
            <person name="Wu L."/>
            <person name="Ma J."/>
        </authorList>
    </citation>
    <scope>NUCLEOTIDE SEQUENCE [LARGE SCALE GENOMIC DNA]</scope>
    <source>
        <strain evidence="3">CGMCC 4.7152</strain>
    </source>
</reference>
<dbReference type="PANTHER" id="PTHR36974">
    <property type="entry name" value="MEMBRANE PROTEIN-RELATED"/>
    <property type="match status" value="1"/>
</dbReference>
<feature type="region of interest" description="Disordered" evidence="1">
    <location>
        <begin position="128"/>
        <end position="149"/>
    </location>
</feature>
<evidence type="ECO:0008006" key="4">
    <source>
        <dbReference type="Google" id="ProtNLM"/>
    </source>
</evidence>
<evidence type="ECO:0000313" key="3">
    <source>
        <dbReference type="Proteomes" id="UP001595912"/>
    </source>
</evidence>
<sequence length="149" mass="15181">MSAAGGPRSAFALAGVLAAAGVTHLVNPKPYDQIVPRALPGSPRTYTYVSGVVELALAAGLVHPRTRRAAGLASAGFFAAVFPANVKMAIDWRHAPPVRRAIAYGRLPLQLPLVLWGLRVARAAPASPVAPASPAAPAAPAAQDRPGSA</sequence>
<comment type="caution">
    <text evidence="2">The sequence shown here is derived from an EMBL/GenBank/DDBJ whole genome shotgun (WGS) entry which is preliminary data.</text>
</comment>
<proteinExistence type="predicted"/>
<gene>
    <name evidence="2" type="ORF">ACFPIJ_01170</name>
</gene>
<evidence type="ECO:0000313" key="2">
    <source>
        <dbReference type="EMBL" id="MFC4996431.1"/>
    </source>
</evidence>
<keyword evidence="3" id="KW-1185">Reference proteome</keyword>
<name>A0ABV9VPB5_9ACTN</name>
<dbReference type="RefSeq" id="WP_380112635.1">
    <property type="nucleotide sequence ID" value="NZ_JBHSIU010000004.1"/>
</dbReference>
<organism evidence="2 3">
    <name type="scientific">Dactylosporangium cerinum</name>
    <dbReference type="NCBI Taxonomy" id="1434730"/>
    <lineage>
        <taxon>Bacteria</taxon>
        <taxon>Bacillati</taxon>
        <taxon>Actinomycetota</taxon>
        <taxon>Actinomycetes</taxon>
        <taxon>Micromonosporales</taxon>
        <taxon>Micromonosporaceae</taxon>
        <taxon>Dactylosporangium</taxon>
    </lineage>
</organism>
<dbReference type="EMBL" id="JBHSIU010000004">
    <property type="protein sequence ID" value="MFC4996431.1"/>
    <property type="molecule type" value="Genomic_DNA"/>
</dbReference>
<accession>A0ABV9VPB5</accession>